<comment type="catalytic activity">
    <reaction evidence="11 17">
        <text>L-valine + 2-oxoglutarate = 3-methyl-2-oxobutanoate + L-glutamate</text>
        <dbReference type="Rhea" id="RHEA:24813"/>
        <dbReference type="ChEBI" id="CHEBI:11851"/>
        <dbReference type="ChEBI" id="CHEBI:16810"/>
        <dbReference type="ChEBI" id="CHEBI:29985"/>
        <dbReference type="ChEBI" id="CHEBI:57762"/>
        <dbReference type="EC" id="2.6.1.42"/>
    </reaction>
</comment>
<keyword evidence="10 17" id="KW-0100">Branched-chain amino acid biosynthesis</keyword>
<comment type="caution">
    <text evidence="19">The sequence shown here is derived from an EMBL/GenBank/DDBJ whole genome shotgun (WGS) entry which is preliminary data.</text>
</comment>
<comment type="catalytic activity">
    <reaction evidence="13 17">
        <text>L-leucine + 2-oxoglutarate = 4-methyl-2-oxopentanoate + L-glutamate</text>
        <dbReference type="Rhea" id="RHEA:18321"/>
        <dbReference type="ChEBI" id="CHEBI:16810"/>
        <dbReference type="ChEBI" id="CHEBI:17865"/>
        <dbReference type="ChEBI" id="CHEBI:29985"/>
        <dbReference type="ChEBI" id="CHEBI:57427"/>
        <dbReference type="EC" id="2.6.1.42"/>
    </reaction>
</comment>
<dbReference type="NCBIfam" id="TIGR01123">
    <property type="entry name" value="ilvE_II"/>
    <property type="match status" value="1"/>
</dbReference>
<dbReference type="PANTHER" id="PTHR11825">
    <property type="entry name" value="SUBGROUP IIII AMINOTRANSFERASE"/>
    <property type="match status" value="1"/>
</dbReference>
<dbReference type="CDD" id="cd01557">
    <property type="entry name" value="BCAT_beta_family"/>
    <property type="match status" value="1"/>
</dbReference>
<dbReference type="EMBL" id="ACRO01000002">
    <property type="protein sequence ID" value="EGF88166.1"/>
    <property type="molecule type" value="Genomic_DNA"/>
</dbReference>
<dbReference type="GO" id="GO:0004084">
    <property type="term" value="F:branched-chain-amino-acid transaminase activity"/>
    <property type="evidence" value="ECO:0007669"/>
    <property type="project" value="UniProtKB-EC"/>
</dbReference>
<dbReference type="GO" id="GO:0009082">
    <property type="term" value="P:branched-chain amino acid biosynthetic process"/>
    <property type="evidence" value="ECO:0007669"/>
    <property type="project" value="UniProtKB-KW"/>
</dbReference>
<evidence type="ECO:0000256" key="9">
    <source>
        <dbReference type="ARBA" id="ARBA00022898"/>
    </source>
</evidence>
<evidence type="ECO:0000256" key="17">
    <source>
        <dbReference type="RuleBase" id="RU004517"/>
    </source>
</evidence>
<feature type="modified residue" description="N6-(pyridoxal phosphate)lysine" evidence="14">
    <location>
        <position position="199"/>
    </location>
</feature>
<evidence type="ECO:0000256" key="12">
    <source>
        <dbReference type="ARBA" id="ARBA00048798"/>
    </source>
</evidence>
<evidence type="ECO:0000256" key="16">
    <source>
        <dbReference type="RuleBase" id="RU004516"/>
    </source>
</evidence>
<evidence type="ECO:0000256" key="13">
    <source>
        <dbReference type="ARBA" id="ARBA00049229"/>
    </source>
</evidence>
<comment type="similarity">
    <text evidence="5 15">Belongs to the class-IV pyridoxal-phosphate-dependent aminotransferase family.</text>
</comment>
<evidence type="ECO:0000256" key="3">
    <source>
        <dbReference type="ARBA" id="ARBA00004931"/>
    </source>
</evidence>
<dbReference type="AlphaFoldDB" id="A0AA87ARH9"/>
<evidence type="ECO:0000256" key="8">
    <source>
        <dbReference type="ARBA" id="ARBA00022679"/>
    </source>
</evidence>
<evidence type="ECO:0000256" key="6">
    <source>
        <dbReference type="ARBA" id="ARBA00022576"/>
    </source>
</evidence>
<evidence type="ECO:0000313" key="19">
    <source>
        <dbReference type="EMBL" id="EGF88166.1"/>
    </source>
</evidence>
<evidence type="ECO:0000256" key="2">
    <source>
        <dbReference type="ARBA" id="ARBA00004824"/>
    </source>
</evidence>
<protein>
    <recommendedName>
        <fullName evidence="17">Branched-chain-amino-acid aminotransferase</fullName>
        <ecNumber evidence="17">2.6.1.42</ecNumber>
    </recommendedName>
</protein>
<reference evidence="19 20" key="1">
    <citation type="submission" date="2011-03" db="EMBL/GenBank/DDBJ databases">
        <title>The Genome Sequence of Gemella haemolysans M341.</title>
        <authorList>
            <consortium name="The Broad Institute Genome Sequencing Platform"/>
            <consortium name="The Broad Institute Genome Sequencing Center for Infectious Disease"/>
            <person name="Earl A."/>
            <person name="Ward D."/>
            <person name="Feldgarden M."/>
            <person name="Gevers D."/>
            <person name="Sibley C.D."/>
            <person name="Field T.R."/>
            <person name="Grinwis M."/>
            <person name="Eshaghurshan C.S."/>
            <person name="Surette M.G."/>
            <person name="Young S.K."/>
            <person name="Zeng Q."/>
            <person name="Gargeya S."/>
            <person name="Fitzgerald M."/>
            <person name="Haas B."/>
            <person name="Abouelleil A."/>
            <person name="Alvarado L."/>
            <person name="Arachchi H.M."/>
            <person name="Berlin A."/>
            <person name="Brown A."/>
            <person name="Chapman S.B."/>
            <person name="Chen Z."/>
            <person name="Dunbar C."/>
            <person name="Freedman E."/>
            <person name="Gearin G."/>
            <person name="Gellesch M."/>
            <person name="Goldberg J."/>
            <person name="Griggs A."/>
            <person name="Gujja S."/>
            <person name="Heilman E.R."/>
            <person name="Heiman D."/>
            <person name="Howarth C."/>
            <person name="Larson L."/>
            <person name="Lui A."/>
            <person name="MacDonald P.J.P."/>
            <person name="Mehta T."/>
            <person name="Montmayeur A."/>
            <person name="Murphy C."/>
            <person name="Neiman D."/>
            <person name="Pearson M."/>
            <person name="Priest M."/>
            <person name="Roberts A."/>
            <person name="Saif S."/>
            <person name="Shea T."/>
            <person name="Shenoy N."/>
            <person name="Sisk P."/>
            <person name="Stolte C."/>
            <person name="Sykes S."/>
            <person name="White J."/>
            <person name="Yandava C."/>
            <person name="Wortman J."/>
            <person name="Nusbaum C."/>
            <person name="Birren B."/>
        </authorList>
    </citation>
    <scope>NUCLEOTIDE SEQUENCE [LARGE SCALE GENOMIC DNA]</scope>
    <source>
        <strain evidence="19 20">M341</strain>
    </source>
</reference>
<evidence type="ECO:0000256" key="18">
    <source>
        <dbReference type="RuleBase" id="RU004519"/>
    </source>
</evidence>
<dbReference type="PIRSF" id="PIRSF006468">
    <property type="entry name" value="BCAT1"/>
    <property type="match status" value="1"/>
</dbReference>
<keyword evidence="9 16" id="KW-0663">Pyridoxal phosphate</keyword>
<evidence type="ECO:0000256" key="11">
    <source>
        <dbReference type="ARBA" id="ARBA00048212"/>
    </source>
</evidence>
<evidence type="ECO:0000256" key="7">
    <source>
        <dbReference type="ARBA" id="ARBA00022605"/>
    </source>
</evidence>
<evidence type="ECO:0000256" key="14">
    <source>
        <dbReference type="PIRSR" id="PIRSR006468-1"/>
    </source>
</evidence>
<comment type="pathway">
    <text evidence="4 18">Amino-acid biosynthesis; L-leucine biosynthesis; L-leucine from 3-methyl-2-oxobutanoate: step 4/4.</text>
</comment>
<dbReference type="InterPro" id="IPR033939">
    <property type="entry name" value="BCAT_family"/>
</dbReference>
<evidence type="ECO:0000256" key="4">
    <source>
        <dbReference type="ARBA" id="ARBA00005072"/>
    </source>
</evidence>
<dbReference type="InterPro" id="IPR018300">
    <property type="entry name" value="Aminotrans_IV_CS"/>
</dbReference>
<dbReference type="Gene3D" id="3.30.470.10">
    <property type="match status" value="1"/>
</dbReference>
<dbReference type="InterPro" id="IPR043131">
    <property type="entry name" value="BCAT-like_N"/>
</dbReference>
<dbReference type="Gene3D" id="3.20.10.10">
    <property type="entry name" value="D-amino Acid Aminotransferase, subunit A, domain 2"/>
    <property type="match status" value="1"/>
</dbReference>
<evidence type="ECO:0000256" key="5">
    <source>
        <dbReference type="ARBA" id="ARBA00009320"/>
    </source>
</evidence>
<dbReference type="RefSeq" id="WP_003145841.1">
    <property type="nucleotide sequence ID" value="NZ_GL883582.1"/>
</dbReference>
<comment type="pathway">
    <text evidence="3 18">Amino-acid biosynthesis; L-valine biosynthesis; L-valine from pyruvate: step 4/4.</text>
</comment>
<dbReference type="Pfam" id="PF01063">
    <property type="entry name" value="Aminotran_4"/>
    <property type="match status" value="1"/>
</dbReference>
<evidence type="ECO:0000256" key="1">
    <source>
        <dbReference type="ARBA" id="ARBA00001933"/>
    </source>
</evidence>
<dbReference type="InterPro" id="IPR005786">
    <property type="entry name" value="B_amino_transII"/>
</dbReference>
<evidence type="ECO:0000256" key="15">
    <source>
        <dbReference type="RuleBase" id="RU004106"/>
    </source>
</evidence>
<comment type="cofactor">
    <cofactor evidence="1 16">
        <name>pyridoxal 5'-phosphate</name>
        <dbReference type="ChEBI" id="CHEBI:597326"/>
    </cofactor>
</comment>
<keyword evidence="8 17" id="KW-0808">Transferase</keyword>
<dbReference type="PROSITE" id="PS00770">
    <property type="entry name" value="AA_TRANSFER_CLASS_4"/>
    <property type="match status" value="1"/>
</dbReference>
<dbReference type="NCBIfam" id="NF009897">
    <property type="entry name" value="PRK13357.1"/>
    <property type="match status" value="1"/>
</dbReference>
<comment type="catalytic activity">
    <reaction evidence="12 17">
        <text>L-isoleucine + 2-oxoglutarate = (S)-3-methyl-2-oxopentanoate + L-glutamate</text>
        <dbReference type="Rhea" id="RHEA:24801"/>
        <dbReference type="ChEBI" id="CHEBI:16810"/>
        <dbReference type="ChEBI" id="CHEBI:29985"/>
        <dbReference type="ChEBI" id="CHEBI:35146"/>
        <dbReference type="ChEBI" id="CHEBI:58045"/>
        <dbReference type="EC" id="2.6.1.42"/>
    </reaction>
</comment>
<dbReference type="InterPro" id="IPR036038">
    <property type="entry name" value="Aminotransferase-like"/>
</dbReference>
<dbReference type="InterPro" id="IPR043132">
    <property type="entry name" value="BCAT-like_C"/>
</dbReference>
<dbReference type="PANTHER" id="PTHR11825:SF44">
    <property type="entry name" value="BRANCHED-CHAIN-AMINO-ACID AMINOTRANSFERASE"/>
    <property type="match status" value="1"/>
</dbReference>
<dbReference type="SUPFAM" id="SSF56752">
    <property type="entry name" value="D-aminoacid aminotransferase-like PLP-dependent enzymes"/>
    <property type="match status" value="1"/>
</dbReference>
<evidence type="ECO:0000256" key="10">
    <source>
        <dbReference type="ARBA" id="ARBA00023304"/>
    </source>
</evidence>
<sequence>MTKLTVNDIRVELTKNPKEKTPDDKLGFGSVFTDHMFVMDWSSDKGWYDPRIVPYGPIPVSPALNVLHYGQSVFEGMKAYNANGEAVLFRPEQNFRRLNKSSDRIALPQLDEEFALAALKKLISIDKDWIPKSEGTSLYVRPFLYGSEEALGVHPNHEVKFIIILSPSGSYFKAGLQPNKIFVEHEYVRAVRGGFGFAKTAGNYAGSLKGQKKAQELGYSQSLWLDGVEQKYIEEGGAMNIFFKIDGTFVTPELNGSILPGITRASVLELLKSLGEKVEERKLSLEEVYEAYDNGKLEEVFLCGTAAVIAPVGELFDGTKKLELIKDDKPGEWTQKIYNLLTGIQLGKVEDKFGWVVKVEE</sequence>
<gene>
    <name evidence="19" type="ORF">HMPREF0428_00060</name>
</gene>
<keyword evidence="6 17" id="KW-0032">Aminotransferase</keyword>
<name>A0AA87ARH9_9BACL</name>
<proteinExistence type="inferred from homology"/>
<dbReference type="GO" id="GO:0008652">
    <property type="term" value="P:amino acid biosynthetic process"/>
    <property type="evidence" value="ECO:0007669"/>
    <property type="project" value="UniProtKB-KW"/>
</dbReference>
<dbReference type="Proteomes" id="UP000004773">
    <property type="component" value="Unassembled WGS sequence"/>
</dbReference>
<evidence type="ECO:0000313" key="20">
    <source>
        <dbReference type="Proteomes" id="UP000004773"/>
    </source>
</evidence>
<keyword evidence="7 17" id="KW-0028">Amino-acid biosynthesis</keyword>
<comment type="pathway">
    <text evidence="2 18">Amino-acid biosynthesis; L-isoleucine biosynthesis; L-isoleucine from 2-oxobutanoate: step 4/4.</text>
</comment>
<dbReference type="EC" id="2.6.1.42" evidence="17"/>
<organism evidence="19 20">
    <name type="scientific">Gemella haemolysans M341</name>
    <dbReference type="NCBI Taxonomy" id="562981"/>
    <lineage>
        <taxon>Bacteria</taxon>
        <taxon>Bacillati</taxon>
        <taxon>Bacillota</taxon>
        <taxon>Bacilli</taxon>
        <taxon>Bacillales</taxon>
        <taxon>Gemellaceae</taxon>
        <taxon>Gemella</taxon>
    </lineage>
</organism>
<dbReference type="InterPro" id="IPR001544">
    <property type="entry name" value="Aminotrans_IV"/>
</dbReference>
<accession>A0AA87ARH9</accession>